<evidence type="ECO:0000313" key="1">
    <source>
        <dbReference type="EMBL" id="MPN49749.1"/>
    </source>
</evidence>
<proteinExistence type="predicted"/>
<dbReference type="AlphaFoldDB" id="A0A645IH05"/>
<reference evidence="1" key="1">
    <citation type="submission" date="2019-08" db="EMBL/GenBank/DDBJ databases">
        <authorList>
            <person name="Kucharzyk K."/>
            <person name="Murdoch R.W."/>
            <person name="Higgins S."/>
            <person name="Loffler F."/>
        </authorList>
    </citation>
    <scope>NUCLEOTIDE SEQUENCE</scope>
</reference>
<organism evidence="1">
    <name type="scientific">bioreactor metagenome</name>
    <dbReference type="NCBI Taxonomy" id="1076179"/>
    <lineage>
        <taxon>unclassified sequences</taxon>
        <taxon>metagenomes</taxon>
        <taxon>ecological metagenomes</taxon>
    </lineage>
</organism>
<sequence>MLVADALDAVSAEAVVQDGGALKRLAHGQLHAGVDLLEVVAAADGTRRAGGKAGARQPVARALDGLEGLGNGRAGDLIVPEVVAHLLELIEDHHVVPGGAQLPGLVKDFLHVGLAAGGGDHLAGDLAEPLEPLPAHLGGQNGHGVHRQQL</sequence>
<comment type="caution">
    <text evidence="1">The sequence shown here is derived from an EMBL/GenBank/DDBJ whole genome shotgun (WGS) entry which is preliminary data.</text>
</comment>
<name>A0A645IH05_9ZZZZ</name>
<accession>A0A645IH05</accession>
<dbReference type="EMBL" id="VSSQ01113281">
    <property type="protein sequence ID" value="MPN49749.1"/>
    <property type="molecule type" value="Genomic_DNA"/>
</dbReference>
<gene>
    <name evidence="1" type="ORF">SDC9_197371</name>
</gene>
<protein>
    <submittedName>
        <fullName evidence="1">Uncharacterized protein</fullName>
    </submittedName>
</protein>